<dbReference type="Proteomes" id="UP000675880">
    <property type="component" value="Unassembled WGS sequence"/>
</dbReference>
<feature type="binding site" evidence="5">
    <location>
        <begin position="14"/>
        <end position="20"/>
    </location>
    <ligand>
        <name>NADP(+)</name>
        <dbReference type="ChEBI" id="CHEBI:58349"/>
    </ligand>
</feature>
<feature type="domain" description="NAD-dependent epimerase/dehydratase" evidence="6">
    <location>
        <begin position="10"/>
        <end position="241"/>
    </location>
</feature>
<feature type="active site" description="Proton donor/acceptor" evidence="5">
    <location>
        <position position="140"/>
    </location>
</feature>
<sequence length="320" mass="35857">MTSFFSNKRVVVTGGAGFLGSVVVTQLREHGCRSIWVPRSQDYDLVQMDAVQRLYDDGEPDIVLHLAARVGGIGANQANAGRFFYDNLMMGTQLMEIGRQRRLEKFVALATICAYPKYTPVPFREEDLWAGYPEETNAPYGLAKKMMLVQAQAYRQQYGFNAIVLFPVNLYGPGDNFDMQTSHVIPALIRKCVEAQAKGEKQVVLWGDGSPTREFLYVDDAARAILLAAEHYNGDEPVNIGTGEEVTIQDLAHLIADEVGFEGKLVWDTTKPNGQPRRCLDTRRAKELFGFEASCGLRRGMNNTVQWFQANRQAIREAHL</sequence>
<organism evidence="7 8">
    <name type="scientific">Nitrospira defluvii</name>
    <dbReference type="NCBI Taxonomy" id="330214"/>
    <lineage>
        <taxon>Bacteria</taxon>
        <taxon>Pseudomonadati</taxon>
        <taxon>Nitrospirota</taxon>
        <taxon>Nitrospiria</taxon>
        <taxon>Nitrospirales</taxon>
        <taxon>Nitrospiraceae</taxon>
        <taxon>Nitrospira</taxon>
    </lineage>
</organism>
<feature type="binding site" evidence="5">
    <location>
        <begin position="167"/>
        <end position="170"/>
    </location>
    <ligand>
        <name>NADP(+)</name>
        <dbReference type="ChEBI" id="CHEBI:58349"/>
    </ligand>
</feature>
<comment type="catalytic activity">
    <reaction evidence="5">
        <text>GDP-beta-L-fucose + NADP(+) = GDP-4-dehydro-alpha-D-rhamnose + NADPH + H(+)</text>
        <dbReference type="Rhea" id="RHEA:18885"/>
        <dbReference type="ChEBI" id="CHEBI:15378"/>
        <dbReference type="ChEBI" id="CHEBI:57273"/>
        <dbReference type="ChEBI" id="CHEBI:57783"/>
        <dbReference type="ChEBI" id="CHEBI:57964"/>
        <dbReference type="ChEBI" id="CHEBI:58349"/>
        <dbReference type="EC" id="1.1.1.271"/>
    </reaction>
</comment>
<name>A0ABN7M3V8_9BACT</name>
<feature type="binding site" evidence="5">
    <location>
        <position position="191"/>
    </location>
    <ligand>
        <name>substrate</name>
    </ligand>
</feature>
<feature type="binding site" evidence="5">
    <location>
        <position position="213"/>
    </location>
    <ligand>
        <name>substrate</name>
    </ligand>
</feature>
<feature type="site" description="Important for catalytic activity" evidence="5">
    <location>
        <position position="113"/>
    </location>
</feature>
<comment type="pathway">
    <text evidence="5">Nucleotide-sugar biosynthesis; GDP-L-fucose biosynthesis via de novo pathway; GDP-L-fucose from GDP-alpha-D-mannose: step 2/2.</text>
</comment>
<reference evidence="7 8" key="1">
    <citation type="submission" date="2021-02" db="EMBL/GenBank/DDBJ databases">
        <authorList>
            <person name="Han P."/>
        </authorList>
    </citation>
    <scope>NUCLEOTIDE SEQUENCE [LARGE SCALE GENOMIC DNA]</scope>
    <source>
        <strain evidence="7">Candidatus Nitrospira sp. ZN2</strain>
    </source>
</reference>
<keyword evidence="2 5" id="KW-0521">NADP</keyword>
<dbReference type="Gene3D" id="3.40.50.720">
    <property type="entry name" value="NAD(P)-binding Rossmann-like Domain"/>
    <property type="match status" value="1"/>
</dbReference>
<feature type="binding site" evidence="5">
    <location>
        <position position="144"/>
    </location>
    <ligand>
        <name>NADP(+)</name>
        <dbReference type="ChEBI" id="CHEBI:58349"/>
    </ligand>
</feature>
<proteinExistence type="inferred from homology"/>
<dbReference type="InterPro" id="IPR036291">
    <property type="entry name" value="NAD(P)-bd_dom_sf"/>
</dbReference>
<evidence type="ECO:0000256" key="2">
    <source>
        <dbReference type="ARBA" id="ARBA00022857"/>
    </source>
</evidence>
<comment type="function">
    <text evidence="5">Catalyzes the two-step NADP-dependent conversion of GDP-4-dehydro-6-deoxy-D-mannose to GDP-fucose, involving an epimerase and a reductase reaction.</text>
</comment>
<keyword evidence="3 5" id="KW-0560">Oxidoreductase</keyword>
<keyword evidence="5" id="KW-0511">Multifunctional enzyme</keyword>
<comment type="similarity">
    <text evidence="1 5">Belongs to the NAD(P)-dependent epimerase/dehydratase family. Fucose synthase subfamily.</text>
</comment>
<dbReference type="SUPFAM" id="SSF51735">
    <property type="entry name" value="NAD(P)-binding Rossmann-fold domains"/>
    <property type="match status" value="1"/>
</dbReference>
<dbReference type="EC" id="1.1.1.271" evidence="5"/>
<dbReference type="InterPro" id="IPR001509">
    <property type="entry name" value="Epimerase_deHydtase"/>
</dbReference>
<evidence type="ECO:0000256" key="3">
    <source>
        <dbReference type="ARBA" id="ARBA00023002"/>
    </source>
</evidence>
<evidence type="ECO:0000313" key="7">
    <source>
        <dbReference type="EMBL" id="CAE6775681.1"/>
    </source>
</evidence>
<comment type="caution">
    <text evidence="5">Lacks conserved residue(s) required for the propagation of feature annotation.</text>
</comment>
<protein>
    <recommendedName>
        <fullName evidence="5">GDP-L-fucose synthase</fullName>
        <ecNumber evidence="5">1.1.1.271</ecNumber>
    </recommendedName>
    <alternativeName>
        <fullName evidence="5">GDP-4-keto-6-deoxy-D-mannose-3,5-epimerase-4-reductase</fullName>
    </alternativeName>
</protein>
<feature type="binding site" evidence="5">
    <location>
        <position position="206"/>
    </location>
    <ligand>
        <name>substrate</name>
    </ligand>
</feature>
<comment type="caution">
    <text evidence="7">The sequence shown here is derived from an EMBL/GenBank/DDBJ whole genome shotgun (WGS) entry which is preliminary data.</text>
</comment>
<keyword evidence="8" id="KW-1185">Reference proteome</keyword>
<evidence type="ECO:0000256" key="4">
    <source>
        <dbReference type="ARBA" id="ARBA00023235"/>
    </source>
</evidence>
<evidence type="ECO:0000313" key="8">
    <source>
        <dbReference type="Proteomes" id="UP000675880"/>
    </source>
</evidence>
<dbReference type="PANTHER" id="PTHR43238">
    <property type="entry name" value="GDP-L-FUCOSE SYNTHASE"/>
    <property type="match status" value="1"/>
</dbReference>
<dbReference type="Pfam" id="PF01370">
    <property type="entry name" value="Epimerase"/>
    <property type="match status" value="1"/>
</dbReference>
<evidence type="ECO:0000256" key="5">
    <source>
        <dbReference type="HAMAP-Rule" id="MF_00956"/>
    </source>
</evidence>
<dbReference type="RefSeq" id="WP_213043310.1">
    <property type="nucleotide sequence ID" value="NZ_CAJNBJ010000017.1"/>
</dbReference>
<dbReference type="HAMAP" id="MF_00956">
    <property type="entry name" value="GDP_fucose_synth"/>
    <property type="match status" value="1"/>
</dbReference>
<dbReference type="Gene3D" id="3.90.25.10">
    <property type="entry name" value="UDP-galactose 4-epimerase, domain 1"/>
    <property type="match status" value="1"/>
</dbReference>
<feature type="site" description="Important for catalytic activity" evidence="5">
    <location>
        <position position="111"/>
    </location>
</feature>
<keyword evidence="4 5" id="KW-0413">Isomerase</keyword>
<feature type="binding site" evidence="5">
    <location>
        <position position="183"/>
    </location>
    <ligand>
        <name>NADP(+)</name>
        <dbReference type="ChEBI" id="CHEBI:58349"/>
    </ligand>
</feature>
<dbReference type="InterPro" id="IPR028614">
    <property type="entry name" value="GDP_fucose/colitose_synth"/>
</dbReference>
<dbReference type="PANTHER" id="PTHR43238:SF1">
    <property type="entry name" value="GDP-L-FUCOSE SYNTHASE"/>
    <property type="match status" value="1"/>
</dbReference>
<evidence type="ECO:0000256" key="1">
    <source>
        <dbReference type="ARBA" id="ARBA00005959"/>
    </source>
</evidence>
<accession>A0ABN7M3V8</accession>
<dbReference type="GO" id="GO:0050577">
    <property type="term" value="F:GDP-L-fucose synthase activity"/>
    <property type="evidence" value="ECO:0007669"/>
    <property type="project" value="UniProtKB-EC"/>
</dbReference>
<dbReference type="EMBL" id="CAJNBJ010000017">
    <property type="protein sequence ID" value="CAE6775681.1"/>
    <property type="molecule type" value="Genomic_DNA"/>
</dbReference>
<gene>
    <name evidence="5 7" type="primary">fcl</name>
    <name evidence="7" type="ORF">NSPZN2_40506</name>
</gene>
<evidence type="ECO:0000259" key="6">
    <source>
        <dbReference type="Pfam" id="PF01370"/>
    </source>
</evidence>
<dbReference type="CDD" id="cd05239">
    <property type="entry name" value="GDP_FS_SDR_e"/>
    <property type="match status" value="1"/>
</dbReference>